<protein>
    <recommendedName>
        <fullName evidence="4">Rad50/SbcC-type AAA domain-containing protein</fullName>
    </recommendedName>
</protein>
<dbReference type="HOGENOM" id="CLU_026083_2_0_9"/>
<organism evidence="2 3">
    <name type="scientific">Carnobacterium maltaromaticum LMA28</name>
    <dbReference type="NCBI Taxonomy" id="1234679"/>
    <lineage>
        <taxon>Bacteria</taxon>
        <taxon>Bacillati</taxon>
        <taxon>Bacillota</taxon>
        <taxon>Bacilli</taxon>
        <taxon>Lactobacillales</taxon>
        <taxon>Carnobacteriaceae</taxon>
        <taxon>Carnobacterium</taxon>
    </lineage>
</organism>
<dbReference type="Gene3D" id="3.40.50.300">
    <property type="entry name" value="P-loop containing nucleotide triphosphate hydrolases"/>
    <property type="match status" value="1"/>
</dbReference>
<sequence length="675" mass="76767">MKKIELIKLAIQNFKGLTDLELDLNGENMQIFADNEVGKTTIYDSFLWVLFNKDSLGKTDFQWKPTNIKEDENEGKQTKVSVLLSVDGSEIEFSKTRYDAKTTKRGTTDISYTTKTSYSIDGIELKTEKQFNERVAEIIDEATFRRLTSGNYVMEVMKMGDRRAMLFDLFGNLSDEEIINSKKELAPLIGIIGNHSADEATTKIKQEIKNLQKTLKEIPSQIKGIQSIKPDIEDLDKEALTARKITAESDVKNAEDILMSIRNGSAVTEIRASLQLKVAEIEEERAKFNARQNVKLEGIRQGKEELISNYHAAQDAVRNEETRLYELKQNASKEQYTLDQLNKELDSVSVEWKTINSEVFPTFDEHQLTCESCGQELQPDKIKEHKANYKAKLEAFNIKKAQQLEANNAKGSELFKNVEQQQEIVTDLMNRAEDNKVLENLLNKAFEEKTKVSDVTKTIEELQAATPDFETTKDYEKLVSEKEAITVELKKLQESADIKMAEQASFVSELKQKLNTINEEIAKFGEVERQDNQIQALADEEKLLASQKGALEQQLFLLEEFTRTKVALLEDSINKHFGFVKWKLFEDQKNDGLKEICEPVNDLGVYYSKGFSTSRRIKAGLDIVNTLMKKEGLCVPVFVDNAESVTDMYVVDTQIIELIVSKGDKKLRIEKDGAA</sequence>
<dbReference type="eggNOG" id="COG1106">
    <property type="taxonomic scope" value="Bacteria"/>
</dbReference>
<dbReference type="KEGG" id="cml:BN424_1882"/>
<dbReference type="GO" id="GO:0006302">
    <property type="term" value="P:double-strand break repair"/>
    <property type="evidence" value="ECO:0007669"/>
    <property type="project" value="InterPro"/>
</dbReference>
<evidence type="ECO:0008006" key="4">
    <source>
        <dbReference type="Google" id="ProtNLM"/>
    </source>
</evidence>
<evidence type="ECO:0000313" key="2">
    <source>
        <dbReference type="EMBL" id="CCO11323.2"/>
    </source>
</evidence>
<keyword evidence="3" id="KW-1185">Reference proteome</keyword>
<feature type="coiled-coil region" evidence="1">
    <location>
        <begin position="475"/>
        <end position="527"/>
    </location>
</feature>
<reference evidence="3" key="1">
    <citation type="journal article" date="2013" name="Genome Announc.">
        <title>Complete Chromosome Sequence of Carnobacterium maltaromaticum LMA 28.</title>
        <authorList>
            <person name="Cailliez-Grimal C."/>
            <person name="Chaillou S."/>
            <person name="Anba-Mondoloni J."/>
            <person name="Loux V."/>
            <person name="Afzal M.I."/>
            <person name="Rahman A."/>
            <person name="Kergourlay G."/>
            <person name="Champomier-Verges M.C."/>
            <person name="Zagorec M."/>
            <person name="Dalgaard P."/>
            <person name="Leisner J.J."/>
            <person name="Prevost H."/>
            <person name="Revol-Junelles A.M."/>
            <person name="Borges F."/>
        </authorList>
    </citation>
    <scope>NUCLEOTIDE SEQUENCE</scope>
    <source>
        <strain evidence="3">LMA28</strain>
    </source>
</reference>
<keyword evidence="1" id="KW-0175">Coiled coil</keyword>
<dbReference type="InterPro" id="IPR027417">
    <property type="entry name" value="P-loop_NTPase"/>
</dbReference>
<evidence type="ECO:0000256" key="1">
    <source>
        <dbReference type="SAM" id="Coils"/>
    </source>
</evidence>
<dbReference type="STRING" id="1234679.BN424_1882"/>
<dbReference type="OrthoDB" id="1698838at2"/>
<accession>K8EHK9</accession>
<feature type="coiled-coil region" evidence="1">
    <location>
        <begin position="197"/>
        <end position="344"/>
    </location>
</feature>
<evidence type="ECO:0000313" key="3">
    <source>
        <dbReference type="Proteomes" id="UP000000212"/>
    </source>
</evidence>
<dbReference type="Proteomes" id="UP000000212">
    <property type="component" value="Chromosome"/>
</dbReference>
<proteinExistence type="predicted"/>
<dbReference type="RefSeq" id="WP_015076553.1">
    <property type="nucleotide sequence ID" value="NC_019425.2"/>
</dbReference>
<gene>
    <name evidence="2" type="ORF">BN424_1882</name>
</gene>
<dbReference type="GO" id="GO:0016887">
    <property type="term" value="F:ATP hydrolysis activity"/>
    <property type="evidence" value="ECO:0007669"/>
    <property type="project" value="InterPro"/>
</dbReference>
<feature type="coiled-coil region" evidence="1">
    <location>
        <begin position="401"/>
        <end position="435"/>
    </location>
</feature>
<dbReference type="AlphaFoldDB" id="K8EHK9"/>
<dbReference type="eggNOG" id="COG1196">
    <property type="taxonomic scope" value="Bacteria"/>
</dbReference>
<name>K8EHK9_CARML</name>
<dbReference type="EMBL" id="HE999757">
    <property type="protein sequence ID" value="CCO11323.2"/>
    <property type="molecule type" value="Genomic_DNA"/>
</dbReference>